<evidence type="ECO:0000313" key="2">
    <source>
        <dbReference type="EMBL" id="QCI27559.1"/>
    </source>
</evidence>
<dbReference type="Proteomes" id="UP000272781">
    <property type="component" value="Unassembled WGS sequence"/>
</dbReference>
<feature type="domain" description="Alginate lyase 2" evidence="1">
    <location>
        <begin position="49"/>
        <end position="210"/>
    </location>
</feature>
<dbReference type="GO" id="GO:0016829">
    <property type="term" value="F:lyase activity"/>
    <property type="evidence" value="ECO:0007669"/>
    <property type="project" value="UniProtKB-KW"/>
</dbReference>
<dbReference type="Proteomes" id="UP000298805">
    <property type="component" value="Chromosome"/>
</dbReference>
<accession>A0AAJ4UY27</accession>
<reference evidence="3 4" key="2">
    <citation type="submission" date="2018-11" db="EMBL/GenBank/DDBJ databases">
        <title>Genomic Encyclopedia of Type Strains, Phase IV (KMG-IV): sequencing the most valuable type-strain genomes for metagenomic binning, comparative biology and taxonomic classification.</title>
        <authorList>
            <person name="Goeker M."/>
        </authorList>
    </citation>
    <scope>NUCLEOTIDE SEQUENCE [LARGE SCALE GENOMIC DNA]</scope>
    <source>
        <strain evidence="3 4">DSM 27783</strain>
    </source>
</reference>
<dbReference type="PROSITE" id="PS51257">
    <property type="entry name" value="PROKAR_LIPOPROTEIN"/>
    <property type="match status" value="1"/>
</dbReference>
<reference evidence="2" key="3">
    <citation type="submission" date="2019-06" db="EMBL/GenBank/DDBJ databases">
        <title>A comparative analysis of the Nautiliaceae.</title>
        <authorList>
            <person name="Grosche A."/>
            <person name="Smedile F."/>
            <person name="Vetriani C."/>
        </authorList>
    </citation>
    <scope>NUCLEOTIDE SEQUENCE</scope>
    <source>
        <strain evidence="2">TB6</strain>
    </source>
</reference>
<keyword evidence="3" id="KW-0456">Lyase</keyword>
<keyword evidence="5" id="KW-1185">Reference proteome</keyword>
<dbReference type="RefSeq" id="WP_123352643.1">
    <property type="nucleotide sequence ID" value="NZ_RJVK01000002.1"/>
</dbReference>
<sequence>MRFFYFFLFLFILGCGGSETESKTSPLILEKFSFLSQKAKLQAPSSEYNYVLDKNFANDYFYLSENRYMTFDISEDSLDSKRSELRFYNEWNVSDDKSRYLYMRLKIIKFNKREFTFMQIHDNSLPLVRVVWYDDYKNEKNHIWAFVRDENGDATGYDLGALSSDFFDVNMSVKSGFLSIEVNGIKKIDNFDVSYWQNLSYFKAGVYLQDIGRAVIFVDLLKIED</sequence>
<dbReference type="EMBL" id="CP027432">
    <property type="protein sequence ID" value="QCI27559.1"/>
    <property type="molecule type" value="Genomic_DNA"/>
</dbReference>
<dbReference type="InterPro" id="IPR013320">
    <property type="entry name" value="ConA-like_dom_sf"/>
</dbReference>
<evidence type="ECO:0000313" key="5">
    <source>
        <dbReference type="Proteomes" id="UP000298805"/>
    </source>
</evidence>
<dbReference type="EMBL" id="RJVK01000002">
    <property type="protein sequence ID" value="ROR40263.1"/>
    <property type="molecule type" value="Genomic_DNA"/>
</dbReference>
<reference evidence="5" key="1">
    <citation type="submission" date="2018-03" db="EMBL/GenBank/DDBJ databases">
        <title>A comparative analysis of the Nautiliaceae.</title>
        <authorList>
            <person name="Grosche A."/>
            <person name="Smedile F."/>
            <person name="Vetriani C."/>
        </authorList>
    </citation>
    <scope>NUCLEOTIDE SEQUENCE [LARGE SCALE GENOMIC DNA]</scope>
    <source>
        <strain evidence="5">TB6</strain>
    </source>
</reference>
<name>A0AAJ4UY27_9BACT</name>
<dbReference type="InterPro" id="IPR014895">
    <property type="entry name" value="Alginate_lyase_2"/>
</dbReference>
<dbReference type="AlphaFoldDB" id="A0AAJ4UY27"/>
<organism evidence="3 4">
    <name type="scientific">Caminibacter pacificus</name>
    <dbReference type="NCBI Taxonomy" id="1424653"/>
    <lineage>
        <taxon>Bacteria</taxon>
        <taxon>Pseudomonadati</taxon>
        <taxon>Campylobacterota</taxon>
        <taxon>Epsilonproteobacteria</taxon>
        <taxon>Nautiliales</taxon>
        <taxon>Nautiliaceae</taxon>
        <taxon>Caminibacter</taxon>
    </lineage>
</organism>
<evidence type="ECO:0000313" key="3">
    <source>
        <dbReference type="EMBL" id="ROR40263.1"/>
    </source>
</evidence>
<dbReference type="Gene3D" id="2.60.120.200">
    <property type="match status" value="1"/>
</dbReference>
<evidence type="ECO:0000313" key="4">
    <source>
        <dbReference type="Proteomes" id="UP000272781"/>
    </source>
</evidence>
<evidence type="ECO:0000259" key="1">
    <source>
        <dbReference type="Pfam" id="PF08787"/>
    </source>
</evidence>
<dbReference type="SUPFAM" id="SSF49899">
    <property type="entry name" value="Concanavalin A-like lectins/glucanases"/>
    <property type="match status" value="1"/>
</dbReference>
<protein>
    <submittedName>
        <fullName evidence="3">Alginate lyase</fullName>
    </submittedName>
    <submittedName>
        <fullName evidence="2">Polysaccharide lyase family 7 protein</fullName>
    </submittedName>
</protein>
<gene>
    <name evidence="2" type="ORF">C6V80_00845</name>
    <name evidence="3" type="ORF">EDC58_1255</name>
</gene>
<proteinExistence type="predicted"/>
<dbReference type="Pfam" id="PF08787">
    <property type="entry name" value="Alginate_lyase2"/>
    <property type="match status" value="1"/>
</dbReference>